<dbReference type="AlphaFoldDB" id="A0A6M2DBB5"/>
<feature type="signal peptide" evidence="1">
    <location>
        <begin position="1"/>
        <end position="18"/>
    </location>
</feature>
<proteinExistence type="predicted"/>
<reference evidence="2" key="1">
    <citation type="submission" date="2019-09" db="EMBL/GenBank/DDBJ databases">
        <title>Organ-specific transcriptomic study of the physiology of the cattle tick, Rhipicephalus microplus.</title>
        <authorList>
            <person name="Tirloni L."/>
            <person name="Braz G."/>
            <person name="Gandara A.C.P."/>
            <person name="Sabadin G.A."/>
            <person name="da Silva R.M."/>
            <person name="Guizzo M.G."/>
            <person name="Machado J.A."/>
            <person name="Costa E.P."/>
            <person name="Gomes H.F."/>
            <person name="Moraes J."/>
            <person name="Mota M.B.S."/>
            <person name="Mesquita R.D."/>
            <person name="Alvarenga P.H."/>
            <person name="Alves F."/>
            <person name="Seixas A."/>
            <person name="da Fonseca R.N."/>
            <person name="Fogaca A."/>
            <person name="Logullo C."/>
            <person name="Tanaka A."/>
            <person name="Daffre S."/>
            <person name="Termignoni C."/>
            <person name="Vaz I.S.Jr."/>
            <person name="Oliveira P.L."/>
            <person name="Ribeiro J.M."/>
        </authorList>
    </citation>
    <scope>NUCLEOTIDE SEQUENCE</scope>
    <source>
        <strain evidence="2">Porto Alegre</strain>
    </source>
</reference>
<accession>A0A6M2DBB5</accession>
<dbReference type="EMBL" id="GHWJ01010876">
    <property type="protein sequence ID" value="NOV43613.1"/>
    <property type="molecule type" value="Transcribed_RNA"/>
</dbReference>
<protein>
    <submittedName>
        <fullName evidence="2">Putative secreted protein ovary overexpressed</fullName>
    </submittedName>
</protein>
<sequence length="68" mass="8279">MFCFFFFFFSTFMKTFYSQNFTAPKKSVLRKSVPSNNSDEYNTQHTLMILNIKYNVIQTNKQKKRYTH</sequence>
<evidence type="ECO:0000256" key="1">
    <source>
        <dbReference type="SAM" id="SignalP"/>
    </source>
</evidence>
<feature type="chain" id="PRO_5026954358" evidence="1">
    <location>
        <begin position="19"/>
        <end position="68"/>
    </location>
</feature>
<evidence type="ECO:0000313" key="2">
    <source>
        <dbReference type="EMBL" id="NOV43613.1"/>
    </source>
</evidence>
<organism evidence="2">
    <name type="scientific">Rhipicephalus microplus</name>
    <name type="common">Cattle tick</name>
    <name type="synonym">Boophilus microplus</name>
    <dbReference type="NCBI Taxonomy" id="6941"/>
    <lineage>
        <taxon>Eukaryota</taxon>
        <taxon>Metazoa</taxon>
        <taxon>Ecdysozoa</taxon>
        <taxon>Arthropoda</taxon>
        <taxon>Chelicerata</taxon>
        <taxon>Arachnida</taxon>
        <taxon>Acari</taxon>
        <taxon>Parasitiformes</taxon>
        <taxon>Ixodida</taxon>
        <taxon>Ixodoidea</taxon>
        <taxon>Ixodidae</taxon>
        <taxon>Rhipicephalinae</taxon>
        <taxon>Rhipicephalus</taxon>
        <taxon>Boophilus</taxon>
    </lineage>
</organism>
<keyword evidence="1" id="KW-0732">Signal</keyword>
<name>A0A6M2DBB5_RHIMP</name>